<comment type="subcellular location">
    <subcellularLocation>
        <location evidence="1">Membrane</location>
    </subcellularLocation>
</comment>
<accession>A0A7S4HXS2</accession>
<keyword evidence="5 7" id="KW-0472">Membrane</keyword>
<gene>
    <name evidence="9" type="ORF">OAUR00152_LOCUS5103</name>
</gene>
<protein>
    <recommendedName>
        <fullName evidence="8">Disease resistance R13L4/SHOC-2-like LRR domain-containing protein</fullName>
    </recommendedName>
</protein>
<dbReference type="Pfam" id="PF23598">
    <property type="entry name" value="LRR_14"/>
    <property type="match status" value="1"/>
</dbReference>
<feature type="domain" description="Disease resistance R13L4/SHOC-2-like LRR" evidence="8">
    <location>
        <begin position="454"/>
        <end position="567"/>
    </location>
</feature>
<feature type="region of interest" description="Disordered" evidence="6">
    <location>
        <begin position="57"/>
        <end position="80"/>
    </location>
</feature>
<organism evidence="9">
    <name type="scientific">Odontella aurita</name>
    <dbReference type="NCBI Taxonomy" id="265563"/>
    <lineage>
        <taxon>Eukaryota</taxon>
        <taxon>Sar</taxon>
        <taxon>Stramenopiles</taxon>
        <taxon>Ochrophyta</taxon>
        <taxon>Bacillariophyta</taxon>
        <taxon>Mediophyceae</taxon>
        <taxon>Biddulphiophycidae</taxon>
        <taxon>Eupodiscales</taxon>
        <taxon>Odontellaceae</taxon>
        <taxon>Odontella</taxon>
    </lineage>
</organism>
<dbReference type="InterPro" id="IPR055414">
    <property type="entry name" value="LRR_R13L4/SHOC2-like"/>
</dbReference>
<keyword evidence="7" id="KW-0812">Transmembrane</keyword>
<dbReference type="SMART" id="SM00369">
    <property type="entry name" value="LRR_TYP"/>
    <property type="match status" value="3"/>
</dbReference>
<dbReference type="InterPro" id="IPR032675">
    <property type="entry name" value="LRR_dom_sf"/>
</dbReference>
<keyword evidence="3" id="KW-0732">Signal</keyword>
<dbReference type="InterPro" id="IPR003591">
    <property type="entry name" value="Leu-rich_rpt_typical-subtyp"/>
</dbReference>
<evidence type="ECO:0000259" key="8">
    <source>
        <dbReference type="Pfam" id="PF23598"/>
    </source>
</evidence>
<dbReference type="AlphaFoldDB" id="A0A7S4HXS2"/>
<feature type="transmembrane region" description="Helical" evidence="7">
    <location>
        <begin position="125"/>
        <end position="146"/>
    </location>
</feature>
<dbReference type="Pfam" id="PF00560">
    <property type="entry name" value="LRR_1"/>
    <property type="match status" value="2"/>
</dbReference>
<keyword evidence="4" id="KW-0677">Repeat</keyword>
<evidence type="ECO:0000256" key="6">
    <source>
        <dbReference type="SAM" id="MobiDB-lite"/>
    </source>
</evidence>
<evidence type="ECO:0000256" key="4">
    <source>
        <dbReference type="ARBA" id="ARBA00022737"/>
    </source>
</evidence>
<dbReference type="InterPro" id="IPR053213">
    <property type="entry name" value="RLP29"/>
</dbReference>
<dbReference type="FunFam" id="3.80.10.10:FF:000400">
    <property type="entry name" value="Nuclear pore complex protein NUP107"/>
    <property type="match status" value="1"/>
</dbReference>
<dbReference type="PANTHER" id="PTHR48009">
    <property type="entry name" value="LEUCINE-RICH REPEAT (LRR) FAMILY PROTEIN"/>
    <property type="match status" value="1"/>
</dbReference>
<dbReference type="FunFam" id="3.80.10.10:FF:000383">
    <property type="entry name" value="Leucine-rich repeat receptor protein kinase EMS1"/>
    <property type="match status" value="1"/>
</dbReference>
<sequence length="620" mass="66007">MEEGKVNVSGDEGDDASQWRAFPATKQSSSGGGARGASVVIDAIRGSRRALDRVLSNLSGKDDGDEGGGRSYNGMASDDGDVGRKGLSNRALLSDAAVEAMEEGEVVRPHKGFLCFPCKWCNRKVFVCSIIAAYCLGGLIVGLVFFSRERMANGGSNEPELSKGGRIPGAGVVDVNVNATKGTKEFNITGTIFVGTPPLPSPKPSRVLSSAPTGAPAPPTPPTSGLSISRPEVPTGATERVARIADLVAAVSGEATYDKATPQGKAFDWMTSVDETILPPEDALVVQRYIFVLLYYSLDGDRWNSEGVEEKEAGQGRRYLDGTSSECDWDDGIRCVRGWARHLNLTDAGLRGRIPTELVKLRTLVKLNFASNSITGPIPHSIGRLDRLSLLDLSSNRISGDIPTSLGNMTQLSHLDLRGNVRLRGGIPHTVGRLTKLTTMSLDGNSLQGRIPPLKDLTRLKVLELQGNKLTGRIPASVGRLTDIQYLRLSNNFLTGPMPKRLGELSKLKELHLYNNRLSSSIPSDLGKMRSLEFLSLFDNSLTGKVPPSLGKLKGLKSCALDSNKLTGSMPDAVCALTKEREGSDGEGGGALEFLSADCGGRNPEVTCGCCSVCHATSLA</sequence>
<name>A0A7S4HXS2_9STRA</name>
<dbReference type="Gene3D" id="3.80.10.10">
    <property type="entry name" value="Ribonuclease Inhibitor"/>
    <property type="match status" value="2"/>
</dbReference>
<proteinExistence type="predicted"/>
<evidence type="ECO:0000256" key="5">
    <source>
        <dbReference type="ARBA" id="ARBA00023136"/>
    </source>
</evidence>
<dbReference type="InterPro" id="IPR001611">
    <property type="entry name" value="Leu-rich_rpt"/>
</dbReference>
<keyword evidence="2" id="KW-0433">Leucine-rich repeat</keyword>
<feature type="region of interest" description="Disordered" evidence="6">
    <location>
        <begin position="1"/>
        <end position="35"/>
    </location>
</feature>
<dbReference type="PANTHER" id="PTHR48009:SF16">
    <property type="entry name" value="LEUCINE-RICH REPEAT-CONTAINING N-TERMINAL PLANT-TYPE DOMAIN-CONTAINING PROTEIN"/>
    <property type="match status" value="1"/>
</dbReference>
<evidence type="ECO:0000256" key="7">
    <source>
        <dbReference type="SAM" id="Phobius"/>
    </source>
</evidence>
<keyword evidence="7" id="KW-1133">Transmembrane helix</keyword>
<evidence type="ECO:0000256" key="3">
    <source>
        <dbReference type="ARBA" id="ARBA00022729"/>
    </source>
</evidence>
<evidence type="ECO:0000313" key="9">
    <source>
        <dbReference type="EMBL" id="CAE2212567.1"/>
    </source>
</evidence>
<evidence type="ECO:0000256" key="1">
    <source>
        <dbReference type="ARBA" id="ARBA00004370"/>
    </source>
</evidence>
<dbReference type="SUPFAM" id="SSF52058">
    <property type="entry name" value="L domain-like"/>
    <property type="match status" value="1"/>
</dbReference>
<feature type="region of interest" description="Disordered" evidence="6">
    <location>
        <begin position="197"/>
        <end position="234"/>
    </location>
</feature>
<reference evidence="9" key="1">
    <citation type="submission" date="2021-01" db="EMBL/GenBank/DDBJ databases">
        <authorList>
            <person name="Corre E."/>
            <person name="Pelletier E."/>
            <person name="Niang G."/>
            <person name="Scheremetjew M."/>
            <person name="Finn R."/>
            <person name="Kale V."/>
            <person name="Holt S."/>
            <person name="Cochrane G."/>
            <person name="Meng A."/>
            <person name="Brown T."/>
            <person name="Cohen L."/>
        </authorList>
    </citation>
    <scope>NUCLEOTIDE SEQUENCE</scope>
    <source>
        <strain evidence="9">Isolate 1302-5</strain>
    </source>
</reference>
<dbReference type="EMBL" id="HBKQ01007604">
    <property type="protein sequence ID" value="CAE2212567.1"/>
    <property type="molecule type" value="Transcribed_RNA"/>
</dbReference>
<evidence type="ECO:0000256" key="2">
    <source>
        <dbReference type="ARBA" id="ARBA00022614"/>
    </source>
</evidence>
<dbReference type="GO" id="GO:0016020">
    <property type="term" value="C:membrane"/>
    <property type="evidence" value="ECO:0007669"/>
    <property type="project" value="UniProtKB-SubCell"/>
</dbReference>